<protein>
    <submittedName>
        <fullName evidence="3">Uncharacterized protein</fullName>
    </submittedName>
</protein>
<organism evidence="3 4">
    <name type="scientific">Halobaculum magnesiiphilum</name>
    <dbReference type="NCBI Taxonomy" id="1017351"/>
    <lineage>
        <taxon>Archaea</taxon>
        <taxon>Methanobacteriati</taxon>
        <taxon>Methanobacteriota</taxon>
        <taxon>Stenosarchaea group</taxon>
        <taxon>Halobacteria</taxon>
        <taxon>Halobacteriales</taxon>
        <taxon>Haloferacaceae</taxon>
        <taxon>Halobaculum</taxon>
    </lineage>
</organism>
<feature type="region of interest" description="Disordered" evidence="2">
    <location>
        <begin position="124"/>
        <end position="157"/>
    </location>
</feature>
<dbReference type="RefSeq" id="WP_222607569.1">
    <property type="nucleotide sequence ID" value="NZ_CP081958.1"/>
</dbReference>
<accession>A0A8T8WD56</accession>
<feature type="compositionally biased region" description="Basic and acidic residues" evidence="2">
    <location>
        <begin position="131"/>
        <end position="157"/>
    </location>
</feature>
<feature type="coiled-coil region" evidence="1">
    <location>
        <begin position="217"/>
        <end position="247"/>
    </location>
</feature>
<evidence type="ECO:0000313" key="3">
    <source>
        <dbReference type="EMBL" id="QZP37761.1"/>
    </source>
</evidence>
<evidence type="ECO:0000313" key="4">
    <source>
        <dbReference type="Proteomes" id="UP000826254"/>
    </source>
</evidence>
<keyword evidence="1" id="KW-0175">Coiled coil</keyword>
<sequence>MSEAVEFGEKPAADAYRDEFPEHICSVDDDRRFKTVHFTSDTPEWLLDQARAQADEGRAAREDTTGQADLTEGERDRIDFSDPRASVPWARSIKALAEKYGVSDWTSYVDGTLTVDEHRQVMEEAGQEGGGARDDGDQRDAERERQAAAREQAEGCDHARDHCEHGDPDACEYLQNACGYEEDEVSSILGEPEDSGEITGDAAGALARTWGGYKAAIARFERELADIEEAKAHAEQAAASINAIRDEHGQDAMQFDRLEELTDDLQTVAEGAHDHEGHIELIDT</sequence>
<gene>
    <name evidence="3" type="ORF">K6T50_00845</name>
</gene>
<reference evidence="3 4" key="1">
    <citation type="journal article" date="2021" name="Int. J. Syst. Evol. Microbiol.">
        <title>Halobaculum halophilum sp. nov. and Halobaculum salinum sp. nov., isolated from salt lake and saline soil.</title>
        <authorList>
            <person name="Cui H.L."/>
            <person name="Shi X.W."/>
            <person name="Yin X.M."/>
            <person name="Yang X.Y."/>
            <person name="Hou J."/>
            <person name="Zhu L."/>
        </authorList>
    </citation>
    <scope>NUCLEOTIDE SEQUENCE [LARGE SCALE GENOMIC DNA]</scope>
    <source>
        <strain evidence="3 4">NBRC 109044</strain>
    </source>
</reference>
<feature type="region of interest" description="Disordered" evidence="2">
    <location>
        <begin position="52"/>
        <end position="81"/>
    </location>
</feature>
<evidence type="ECO:0000256" key="1">
    <source>
        <dbReference type="SAM" id="Coils"/>
    </source>
</evidence>
<keyword evidence="4" id="KW-1185">Reference proteome</keyword>
<proteinExistence type="predicted"/>
<dbReference type="GeneID" id="67176645"/>
<evidence type="ECO:0000256" key="2">
    <source>
        <dbReference type="SAM" id="MobiDB-lite"/>
    </source>
</evidence>
<dbReference type="AlphaFoldDB" id="A0A8T8WD56"/>
<feature type="compositionally biased region" description="Basic and acidic residues" evidence="2">
    <location>
        <begin position="53"/>
        <end position="64"/>
    </location>
</feature>
<dbReference type="EMBL" id="CP081958">
    <property type="protein sequence ID" value="QZP37761.1"/>
    <property type="molecule type" value="Genomic_DNA"/>
</dbReference>
<dbReference type="KEGG" id="hmp:K6T50_00845"/>
<name>A0A8T8WD56_9EURY</name>
<dbReference type="Proteomes" id="UP000826254">
    <property type="component" value="Chromosome"/>
</dbReference>
<feature type="compositionally biased region" description="Basic and acidic residues" evidence="2">
    <location>
        <begin position="72"/>
        <end position="81"/>
    </location>
</feature>